<dbReference type="AlphaFoldDB" id="A0A7X6I2K3"/>
<dbReference type="EMBL" id="JAAVMB010000005">
    <property type="protein sequence ID" value="NKC67613.1"/>
    <property type="molecule type" value="Genomic_DNA"/>
</dbReference>
<sequence length="34" mass="3785">MNSEGILVIENDDLLLTDITGLIRIQEIGKEISE</sequence>
<reference evidence="1 2" key="1">
    <citation type="submission" date="2020-03" db="EMBL/GenBank/DDBJ databases">
        <title>Bacterial samples isolated from urine from healthy bovine heifers (Gyr breed).</title>
        <authorList>
            <person name="Giannattasio-Ferraz S."/>
            <person name="Maskeri L."/>
            <person name="Penido A."/>
            <person name="Barbosa-Stancioli E.F."/>
            <person name="Putonti C."/>
        </authorList>
    </citation>
    <scope>NUCLEOTIDE SEQUENCE [LARGE SCALE GENOMIC DNA]</scope>
    <source>
        <strain evidence="1 2">UFMG-H7</strain>
    </source>
</reference>
<protein>
    <submittedName>
        <fullName evidence="1">Uncharacterized protein</fullName>
    </submittedName>
</protein>
<evidence type="ECO:0000313" key="1">
    <source>
        <dbReference type="EMBL" id="NKC67613.1"/>
    </source>
</evidence>
<organism evidence="1 2">
    <name type="scientific">Vagococcus fluvialis</name>
    <dbReference type="NCBI Taxonomy" id="2738"/>
    <lineage>
        <taxon>Bacteria</taxon>
        <taxon>Bacillati</taxon>
        <taxon>Bacillota</taxon>
        <taxon>Bacilli</taxon>
        <taxon>Lactobacillales</taxon>
        <taxon>Enterococcaceae</taxon>
        <taxon>Vagococcus</taxon>
    </lineage>
</organism>
<evidence type="ECO:0000313" key="2">
    <source>
        <dbReference type="Proteomes" id="UP000521358"/>
    </source>
</evidence>
<accession>A0A7X6I2K3</accession>
<comment type="caution">
    <text evidence="1">The sequence shown here is derived from an EMBL/GenBank/DDBJ whole genome shotgun (WGS) entry which is preliminary data.</text>
</comment>
<dbReference type="Proteomes" id="UP000521358">
    <property type="component" value="Unassembled WGS sequence"/>
</dbReference>
<name>A0A7X6I2K3_9ENTE</name>
<gene>
    <name evidence="1" type="ORF">HED35_05890</name>
</gene>
<proteinExistence type="predicted"/>